<organism evidence="2 3">
    <name type="scientific">Sulfuriferula plumbiphila</name>
    <dbReference type="NCBI Taxonomy" id="171865"/>
    <lineage>
        <taxon>Bacteria</taxon>
        <taxon>Pseudomonadati</taxon>
        <taxon>Pseudomonadota</taxon>
        <taxon>Betaproteobacteria</taxon>
        <taxon>Nitrosomonadales</taxon>
        <taxon>Sulfuricellaceae</taxon>
        <taxon>Sulfuriferula</taxon>
    </lineage>
</organism>
<dbReference type="Proteomes" id="UP000321337">
    <property type="component" value="Unassembled WGS sequence"/>
</dbReference>
<evidence type="ECO:0000313" key="2">
    <source>
        <dbReference type="EMBL" id="GEP29973.1"/>
    </source>
</evidence>
<dbReference type="Pfam" id="PF20172">
    <property type="entry name" value="DUF6538"/>
    <property type="match status" value="1"/>
</dbReference>
<dbReference type="RefSeq" id="WP_147071613.1">
    <property type="nucleotide sequence ID" value="NZ_AP021884.1"/>
</dbReference>
<dbReference type="OrthoDB" id="9784724at2"/>
<gene>
    <name evidence="2" type="ORF">TPL01_11110</name>
</gene>
<sequence length="83" mass="10070">MPKQTYLHKRAKSAVYYFHYFRCRIPNDLLSCYEDKRDIIFSLKTRDHHEAMRRVPIEAGKLQTEFEALRRSLVNAQNPPRRF</sequence>
<accession>A0A512L667</accession>
<comment type="caution">
    <text evidence="2">The sequence shown here is derived from an EMBL/GenBank/DDBJ whole genome shotgun (WGS) entry which is preliminary data.</text>
</comment>
<reference evidence="2 3" key="1">
    <citation type="submission" date="2019-07" db="EMBL/GenBank/DDBJ databases">
        <title>Whole genome shotgun sequence of Thiobacillus plumbophilus NBRC 107929.</title>
        <authorList>
            <person name="Hosoyama A."/>
            <person name="Uohara A."/>
            <person name="Ohji S."/>
            <person name="Ichikawa N."/>
        </authorList>
    </citation>
    <scope>NUCLEOTIDE SEQUENCE [LARGE SCALE GENOMIC DNA]</scope>
    <source>
        <strain evidence="2 3">NBRC 107929</strain>
    </source>
</reference>
<keyword evidence="3" id="KW-1185">Reference proteome</keyword>
<name>A0A512L667_9PROT</name>
<dbReference type="EMBL" id="BKAD01000010">
    <property type="protein sequence ID" value="GEP29973.1"/>
    <property type="molecule type" value="Genomic_DNA"/>
</dbReference>
<dbReference type="AlphaFoldDB" id="A0A512L667"/>
<proteinExistence type="predicted"/>
<evidence type="ECO:0000259" key="1">
    <source>
        <dbReference type="Pfam" id="PF20172"/>
    </source>
</evidence>
<dbReference type="InterPro" id="IPR046668">
    <property type="entry name" value="DUF6538"/>
</dbReference>
<feature type="domain" description="DUF6538" evidence="1">
    <location>
        <begin position="6"/>
        <end position="71"/>
    </location>
</feature>
<evidence type="ECO:0000313" key="3">
    <source>
        <dbReference type="Proteomes" id="UP000321337"/>
    </source>
</evidence>
<protein>
    <recommendedName>
        <fullName evidence="1">DUF6538 domain-containing protein</fullName>
    </recommendedName>
</protein>